<reference evidence="1 2" key="1">
    <citation type="journal article" date="2018" name="Genome Biol. Evol.">
        <title>Multiple Roots of Fruiting Body Formation in Amoebozoa.</title>
        <authorList>
            <person name="Hillmann F."/>
            <person name="Forbes G."/>
            <person name="Novohradska S."/>
            <person name="Ferling I."/>
            <person name="Riege K."/>
            <person name="Groth M."/>
            <person name="Westermann M."/>
            <person name="Marz M."/>
            <person name="Spaller T."/>
            <person name="Winckler T."/>
            <person name="Schaap P."/>
            <person name="Glockner G."/>
        </authorList>
    </citation>
    <scope>NUCLEOTIDE SEQUENCE [LARGE SCALE GENOMIC DNA]</scope>
    <source>
        <strain evidence="1 2">Jena</strain>
    </source>
</reference>
<evidence type="ECO:0000313" key="1">
    <source>
        <dbReference type="EMBL" id="PRP77415.1"/>
    </source>
</evidence>
<protein>
    <submittedName>
        <fullName evidence="1">Uncharacterized protein</fullName>
    </submittedName>
</protein>
<comment type="caution">
    <text evidence="1">The sequence shown here is derived from an EMBL/GenBank/DDBJ whole genome shotgun (WGS) entry which is preliminary data.</text>
</comment>
<name>A0A2P6N0D2_9EUKA</name>
<proteinExistence type="predicted"/>
<dbReference type="AlphaFoldDB" id="A0A2P6N0D2"/>
<organism evidence="1 2">
    <name type="scientific">Planoprotostelium fungivorum</name>
    <dbReference type="NCBI Taxonomy" id="1890364"/>
    <lineage>
        <taxon>Eukaryota</taxon>
        <taxon>Amoebozoa</taxon>
        <taxon>Evosea</taxon>
        <taxon>Variosea</taxon>
        <taxon>Cavosteliida</taxon>
        <taxon>Cavosteliaceae</taxon>
        <taxon>Planoprotostelium</taxon>
    </lineage>
</organism>
<dbReference type="Proteomes" id="UP000241769">
    <property type="component" value="Unassembled WGS sequence"/>
</dbReference>
<sequence length="59" mass="6891">MISFLVVEFDAAFISSCITSTHQYQFMYDPTRLILSYSIQPTGQPRWPDLTPPRYFICP</sequence>
<feature type="non-terminal residue" evidence="1">
    <location>
        <position position="59"/>
    </location>
</feature>
<dbReference type="EMBL" id="MDYQ01000266">
    <property type="protein sequence ID" value="PRP77415.1"/>
    <property type="molecule type" value="Genomic_DNA"/>
</dbReference>
<keyword evidence="2" id="KW-1185">Reference proteome</keyword>
<accession>A0A2P6N0D2</accession>
<evidence type="ECO:0000313" key="2">
    <source>
        <dbReference type="Proteomes" id="UP000241769"/>
    </source>
</evidence>
<dbReference type="InParanoid" id="A0A2P6N0D2"/>
<gene>
    <name evidence="1" type="ORF">PROFUN_14375</name>
</gene>